<reference evidence="2" key="1">
    <citation type="submission" date="2022-11" db="EMBL/GenBank/DDBJ databases">
        <title>Chromosomal genome sequence assembly and mating type (MAT) locus characterization of the leprose asexual lichenized fungus Lepraria neglecta (Nyl.) Erichsen.</title>
        <authorList>
            <person name="Allen J.L."/>
            <person name="Pfeffer B."/>
        </authorList>
    </citation>
    <scope>NUCLEOTIDE SEQUENCE</scope>
    <source>
        <strain evidence="2">Allen 5258</strain>
    </source>
</reference>
<name>A0AAD9YYH9_9LECA</name>
<dbReference type="Proteomes" id="UP001276659">
    <property type="component" value="Unassembled WGS sequence"/>
</dbReference>
<accession>A0AAD9YYH9</accession>
<proteinExistence type="predicted"/>
<keyword evidence="3" id="KW-1185">Reference proteome</keyword>
<dbReference type="AlphaFoldDB" id="A0AAD9YYH9"/>
<organism evidence="2 3">
    <name type="scientific">Lepraria neglecta</name>
    <dbReference type="NCBI Taxonomy" id="209136"/>
    <lineage>
        <taxon>Eukaryota</taxon>
        <taxon>Fungi</taxon>
        <taxon>Dikarya</taxon>
        <taxon>Ascomycota</taxon>
        <taxon>Pezizomycotina</taxon>
        <taxon>Lecanoromycetes</taxon>
        <taxon>OSLEUM clade</taxon>
        <taxon>Lecanoromycetidae</taxon>
        <taxon>Lecanorales</taxon>
        <taxon>Lecanorineae</taxon>
        <taxon>Stereocaulaceae</taxon>
        <taxon>Lepraria</taxon>
    </lineage>
</organism>
<comment type="caution">
    <text evidence="2">The sequence shown here is derived from an EMBL/GenBank/DDBJ whole genome shotgun (WGS) entry which is preliminary data.</text>
</comment>
<protein>
    <submittedName>
        <fullName evidence="2">Uncharacterized protein</fullName>
    </submittedName>
</protein>
<keyword evidence="1" id="KW-0732">Signal</keyword>
<evidence type="ECO:0000313" key="2">
    <source>
        <dbReference type="EMBL" id="KAK3167028.1"/>
    </source>
</evidence>
<gene>
    <name evidence="2" type="ORF">OEA41_010153</name>
</gene>
<evidence type="ECO:0000313" key="3">
    <source>
        <dbReference type="Proteomes" id="UP001276659"/>
    </source>
</evidence>
<sequence length="249" mass="28238">MLRTILLLILFITQAIGIPRIGIKRNFTSQDQIISYSAAICFEPLDSPGSYLKNLPDNKVLNLITIAYGEMRIDYNTNRPNGDIPSVMVGLATDDGQLHFASSVQRGRDIFLEHPKDENDSLNRFDKIRHLLKSCEDGTYDRHNFFGKCGEPSVVELYMSRHGGLLEDQNGSIRGRMWAWNGQQSRVAQPCPNDFVGPGRYGCRTFATKWLPRIRLIRTGTPDSSGQDEVGGKIIQITKWWRNFTCERA</sequence>
<dbReference type="EMBL" id="JASNWA010000011">
    <property type="protein sequence ID" value="KAK3167028.1"/>
    <property type="molecule type" value="Genomic_DNA"/>
</dbReference>
<feature type="signal peptide" evidence="1">
    <location>
        <begin position="1"/>
        <end position="17"/>
    </location>
</feature>
<evidence type="ECO:0000256" key="1">
    <source>
        <dbReference type="SAM" id="SignalP"/>
    </source>
</evidence>
<feature type="chain" id="PRO_5042105830" evidence="1">
    <location>
        <begin position="18"/>
        <end position="249"/>
    </location>
</feature>